<dbReference type="InterPro" id="IPR051395">
    <property type="entry name" value="Cytochrome_c_Peroxidase/MauG"/>
</dbReference>
<evidence type="ECO:0000256" key="4">
    <source>
        <dbReference type="PROSITE-ProRule" id="PRU00433"/>
    </source>
</evidence>
<evidence type="ECO:0000256" key="2">
    <source>
        <dbReference type="ARBA" id="ARBA00022723"/>
    </source>
</evidence>
<organism evidence="7 8">
    <name type="scientific">Pseudomonas fontis</name>
    <dbReference type="NCBI Taxonomy" id="2942633"/>
    <lineage>
        <taxon>Bacteria</taxon>
        <taxon>Pseudomonadati</taxon>
        <taxon>Pseudomonadota</taxon>
        <taxon>Gammaproteobacteria</taxon>
        <taxon>Pseudomonadales</taxon>
        <taxon>Pseudomonadaceae</taxon>
        <taxon>Pseudomonas</taxon>
    </lineage>
</organism>
<evidence type="ECO:0000256" key="1">
    <source>
        <dbReference type="ARBA" id="ARBA00022617"/>
    </source>
</evidence>
<protein>
    <submittedName>
        <fullName evidence="7">Di-heme-cytochrome C peroxidase</fullName>
    </submittedName>
</protein>
<accession>A0ABT5P0T2</accession>
<reference evidence="7 8" key="1">
    <citation type="submission" date="2022-05" db="EMBL/GenBank/DDBJ databases">
        <title>Novel Pseudomonas spp. Isolated from a Rainbow Trout Aquaculture Facility.</title>
        <authorList>
            <person name="Testerman T."/>
            <person name="Graf J."/>
        </authorList>
    </citation>
    <scope>NUCLEOTIDE SEQUENCE [LARGE SCALE GENOMIC DNA]</scope>
    <source>
        <strain evidence="7 8">ID681</strain>
    </source>
</reference>
<keyword evidence="1 4" id="KW-0349">Heme</keyword>
<name>A0ABT5P0T2_9PSED</name>
<dbReference type="PROSITE" id="PS51007">
    <property type="entry name" value="CYTC"/>
    <property type="match status" value="1"/>
</dbReference>
<gene>
    <name evidence="7" type="ORF">M5G11_26420</name>
</gene>
<comment type="caution">
    <text evidence="7">The sequence shown here is derived from an EMBL/GenBank/DDBJ whole genome shotgun (WGS) entry which is preliminary data.</text>
</comment>
<dbReference type="GO" id="GO:0004601">
    <property type="term" value="F:peroxidase activity"/>
    <property type="evidence" value="ECO:0007669"/>
    <property type="project" value="UniProtKB-KW"/>
</dbReference>
<dbReference type="NCBIfam" id="NF040606">
    <property type="entry name" value="CytoC_perox"/>
    <property type="match status" value="1"/>
</dbReference>
<keyword evidence="5" id="KW-0732">Signal</keyword>
<dbReference type="Proteomes" id="UP001148203">
    <property type="component" value="Unassembled WGS sequence"/>
</dbReference>
<keyword evidence="7" id="KW-0575">Peroxidase</keyword>
<evidence type="ECO:0000313" key="7">
    <source>
        <dbReference type="EMBL" id="MDD0994059.1"/>
    </source>
</evidence>
<feature type="signal peptide" evidence="5">
    <location>
        <begin position="1"/>
        <end position="24"/>
    </location>
</feature>
<dbReference type="Gene3D" id="1.10.760.10">
    <property type="entry name" value="Cytochrome c-like domain"/>
    <property type="match status" value="1"/>
</dbReference>
<keyword evidence="8" id="KW-1185">Reference proteome</keyword>
<dbReference type="EMBL" id="JAMDGY010000121">
    <property type="protein sequence ID" value="MDD0994059.1"/>
    <property type="molecule type" value="Genomic_DNA"/>
</dbReference>
<proteinExistence type="predicted"/>
<evidence type="ECO:0000256" key="3">
    <source>
        <dbReference type="ARBA" id="ARBA00023004"/>
    </source>
</evidence>
<dbReference type="InterPro" id="IPR047758">
    <property type="entry name" value="CytoC_perox"/>
</dbReference>
<sequence>MTLKSIMRVVSISAACLTSPVILADEYALDQNWSAKDLATWQDTSQGSRLVPLSWMMALEVQDSKVPLLSDANIRSYGYTPRTLTFNHKSYRVPLGFVVDQGSDKALTFSRLRWMRDQSDSEPWVGMNCAACHTANLSSDNHTWEIQGGPTNADFQKFLAAIRESLAATQSDAEKFERFAAKVLAGSDTQDNRQALSGALGTLNQFLEKSATLNHTDLEYGPGRVDAVGHILNRVAQLNDAPNPTPNPSDAPVSYPFLWNTPQHDKVQWNGVAPNKRLGKDGLDIGALARNASEVVGVFGDVAFRSDAFLKGFDSSVRLDNLDDLERTLERLKPPKWPGKLGAIDPAKQHKGATLFAANCSSCHLPLSRDDLKSKIVAKMVAINPATEGQNLIATDAWMACNAVQFTSPAGQLKGALLNDLSGRVNDETPLVAQLGVTAREVLLNQKQTLVELALRDFLNVKPPPTPIVEKGFFAFLRSSRSAKLQRLDQCYQMAKDINAYPTLAYKARPLTGIWATAPYLHNGSVRTLYDLLLPPAQRPSSFKVGSIVFDPQQVGYIDDFGPGSPFTYDTSLLGNSNQGHDYGASSFSDDDRYALIEYMKSL</sequence>
<evidence type="ECO:0000256" key="5">
    <source>
        <dbReference type="SAM" id="SignalP"/>
    </source>
</evidence>
<keyword evidence="7" id="KW-0560">Oxidoreductase</keyword>
<dbReference type="Pfam" id="PF21419">
    <property type="entry name" value="RoxA-like_Cyt-c"/>
    <property type="match status" value="1"/>
</dbReference>
<feature type="domain" description="Cytochrome c" evidence="6">
    <location>
        <begin position="347"/>
        <end position="603"/>
    </location>
</feature>
<dbReference type="RefSeq" id="WP_273913967.1">
    <property type="nucleotide sequence ID" value="NZ_JAMDGX010000123.1"/>
</dbReference>
<dbReference type="InterPro" id="IPR036909">
    <property type="entry name" value="Cyt_c-like_dom_sf"/>
</dbReference>
<evidence type="ECO:0000259" key="6">
    <source>
        <dbReference type="PROSITE" id="PS51007"/>
    </source>
</evidence>
<dbReference type="SUPFAM" id="SSF46626">
    <property type="entry name" value="Cytochrome c"/>
    <property type="match status" value="1"/>
</dbReference>
<evidence type="ECO:0000313" key="8">
    <source>
        <dbReference type="Proteomes" id="UP001148203"/>
    </source>
</evidence>
<keyword evidence="3 4" id="KW-0408">Iron</keyword>
<keyword evidence="2 4" id="KW-0479">Metal-binding</keyword>
<dbReference type="PANTHER" id="PTHR30600">
    <property type="entry name" value="CYTOCHROME C PEROXIDASE-RELATED"/>
    <property type="match status" value="1"/>
</dbReference>
<dbReference type="InterPro" id="IPR009056">
    <property type="entry name" value="Cyt_c-like_dom"/>
</dbReference>
<feature type="chain" id="PRO_5045250258" evidence="5">
    <location>
        <begin position="25"/>
        <end position="603"/>
    </location>
</feature>
<dbReference type="PANTHER" id="PTHR30600:SF9">
    <property type="entry name" value="BLR7738 PROTEIN"/>
    <property type="match status" value="1"/>
</dbReference>